<feature type="transmembrane region" description="Helical" evidence="5">
    <location>
        <begin position="101"/>
        <end position="121"/>
    </location>
</feature>
<accession>I4D662</accession>
<evidence type="ECO:0000313" key="8">
    <source>
        <dbReference type="Proteomes" id="UP000002892"/>
    </source>
</evidence>
<dbReference type="EMBL" id="CP003639">
    <property type="protein sequence ID" value="AFM41286.1"/>
    <property type="molecule type" value="Genomic_DNA"/>
</dbReference>
<dbReference type="SUPFAM" id="SSF52091">
    <property type="entry name" value="SpoIIaa-like"/>
    <property type="match status" value="1"/>
</dbReference>
<proteinExistence type="predicted"/>
<evidence type="ECO:0000259" key="6">
    <source>
        <dbReference type="PROSITE" id="PS50801"/>
    </source>
</evidence>
<evidence type="ECO:0000256" key="3">
    <source>
        <dbReference type="ARBA" id="ARBA00022989"/>
    </source>
</evidence>
<protein>
    <submittedName>
        <fullName evidence="7">Sulfate permease-like transporter, MFS superfamily</fullName>
    </submittedName>
</protein>
<dbReference type="STRING" id="646529.Desaci_2333"/>
<evidence type="ECO:0000256" key="5">
    <source>
        <dbReference type="SAM" id="Phobius"/>
    </source>
</evidence>
<dbReference type="KEGG" id="dai:Desaci_2333"/>
<keyword evidence="2 5" id="KW-0812">Transmembrane</keyword>
<dbReference type="HOGENOM" id="CLU_003182_13_1_9"/>
<dbReference type="Pfam" id="PF00916">
    <property type="entry name" value="Sulfate_transp"/>
    <property type="match status" value="1"/>
</dbReference>
<evidence type="ECO:0000256" key="1">
    <source>
        <dbReference type="ARBA" id="ARBA00004141"/>
    </source>
</evidence>
<dbReference type="Proteomes" id="UP000002892">
    <property type="component" value="Chromosome"/>
</dbReference>
<keyword evidence="4 5" id="KW-0472">Membrane</keyword>
<dbReference type="InterPro" id="IPR002645">
    <property type="entry name" value="STAS_dom"/>
</dbReference>
<sequence length="609" mass="66491">MNLTRFRYIPIIGTLKNYKKEYFTKDLIAALTVAVVAIPQSMAYALIAGVNPVYGLYTAIISSILGSMFGSSKHLVTGPTNAICLLVAASMRNYMGLDNAYQMLFLMTLLVGALQMLYGIIKLGKVINFVSHSVIVGFTAGAGVLIALGQLNTILSISIKNSAQLPTMEKLYYVLTHISQTNYYALGLGLLTIAIILICKKINKNLPGALIGIVIPILIIVMFGLDQKGVKLTGAIPSSLPPFKMVQFSFDSLNKVFSGAVAISIIGLVEAISISKSIASTSRQKIDANQEFMGQGISNIISSFFQCFPSSGSFTRSAINYYNGAVTRMAAIMSGIVIAIVLLFFAPYAQYIPNPCLAGVILVTAYSLIDQEEIKRIVKLGKFSSDSLAMAITCLATILMPDLDYAIYSGIVISIILYLKDTNKAPVRLFIPILEEDSRISRQELEVIDNKTDLLIIQLEGHLYFGSAFDLEQKLDNLVGKAKLCILKMENVSSLDATAINALKIFIKSVKRYGGETIICGARPKINTILLKANLEKELERDYKFTLSEEEILNSVAITTENERTVLSCEKDNSVVNNFAYHLLQSVTNFNGGNSSNKKTTYLENSSVN</sequence>
<keyword evidence="8" id="KW-1185">Reference proteome</keyword>
<evidence type="ECO:0000313" key="7">
    <source>
        <dbReference type="EMBL" id="AFM41286.1"/>
    </source>
</evidence>
<reference evidence="7 8" key="1">
    <citation type="journal article" date="2012" name="J. Bacteriol.">
        <title>Complete genome sequences of Desulfosporosinus orientis DSM765T, Desulfosporosinus youngiae DSM17734T, Desulfosporosinus meridiei DSM13257T, and Desulfosporosinus acidiphilus DSM22704T.</title>
        <authorList>
            <person name="Pester M."/>
            <person name="Brambilla E."/>
            <person name="Alazard D."/>
            <person name="Rattei T."/>
            <person name="Weinmaier T."/>
            <person name="Han J."/>
            <person name="Lucas S."/>
            <person name="Lapidus A."/>
            <person name="Cheng J.F."/>
            <person name="Goodwin L."/>
            <person name="Pitluck S."/>
            <person name="Peters L."/>
            <person name="Ovchinnikova G."/>
            <person name="Teshima H."/>
            <person name="Detter J.C."/>
            <person name="Han C.S."/>
            <person name="Tapia R."/>
            <person name="Land M.L."/>
            <person name="Hauser L."/>
            <person name="Kyrpides N.C."/>
            <person name="Ivanova N.N."/>
            <person name="Pagani I."/>
            <person name="Huntmann M."/>
            <person name="Wei C.L."/>
            <person name="Davenport K.W."/>
            <person name="Daligault H."/>
            <person name="Chain P.S."/>
            <person name="Chen A."/>
            <person name="Mavromatis K."/>
            <person name="Markowitz V."/>
            <person name="Szeto E."/>
            <person name="Mikhailova N."/>
            <person name="Pati A."/>
            <person name="Wagner M."/>
            <person name="Woyke T."/>
            <person name="Ollivier B."/>
            <person name="Klenk H.P."/>
            <person name="Spring S."/>
            <person name="Loy A."/>
        </authorList>
    </citation>
    <scope>NUCLEOTIDE SEQUENCE [LARGE SCALE GENOMIC DNA]</scope>
    <source>
        <strain evidence="8">DSM 22704 / JCM 16185 / SJ4</strain>
    </source>
</reference>
<dbReference type="InterPro" id="IPR011547">
    <property type="entry name" value="SLC26A/SulP_dom"/>
</dbReference>
<dbReference type="InterPro" id="IPR001902">
    <property type="entry name" value="SLC26A/SulP_fam"/>
</dbReference>
<evidence type="ECO:0000256" key="2">
    <source>
        <dbReference type="ARBA" id="ARBA00022692"/>
    </source>
</evidence>
<comment type="subcellular location">
    <subcellularLocation>
        <location evidence="1">Membrane</location>
        <topology evidence="1">Multi-pass membrane protein</topology>
    </subcellularLocation>
</comment>
<name>I4D662_DESAJ</name>
<feature type="transmembrane region" description="Helical" evidence="5">
    <location>
        <begin position="206"/>
        <end position="225"/>
    </location>
</feature>
<dbReference type="Pfam" id="PF01740">
    <property type="entry name" value="STAS"/>
    <property type="match status" value="1"/>
</dbReference>
<dbReference type="InterPro" id="IPR036513">
    <property type="entry name" value="STAS_dom_sf"/>
</dbReference>
<dbReference type="GO" id="GO:0016020">
    <property type="term" value="C:membrane"/>
    <property type="evidence" value="ECO:0007669"/>
    <property type="project" value="UniProtKB-SubCell"/>
</dbReference>
<keyword evidence="3 5" id="KW-1133">Transmembrane helix</keyword>
<dbReference type="OrthoDB" id="9771198at2"/>
<feature type="transmembrane region" description="Helical" evidence="5">
    <location>
        <begin position="405"/>
        <end position="420"/>
    </location>
</feature>
<dbReference type="RefSeq" id="WP_014827289.1">
    <property type="nucleotide sequence ID" value="NC_018068.1"/>
</dbReference>
<dbReference type="PANTHER" id="PTHR11814">
    <property type="entry name" value="SULFATE TRANSPORTER"/>
    <property type="match status" value="1"/>
</dbReference>
<feature type="transmembrane region" description="Helical" evidence="5">
    <location>
        <begin position="181"/>
        <end position="199"/>
    </location>
</feature>
<feature type="transmembrane region" description="Helical" evidence="5">
    <location>
        <begin position="27"/>
        <end position="47"/>
    </location>
</feature>
<evidence type="ECO:0000256" key="4">
    <source>
        <dbReference type="ARBA" id="ARBA00023136"/>
    </source>
</evidence>
<feature type="domain" description="STAS" evidence="6">
    <location>
        <begin position="444"/>
        <end position="556"/>
    </location>
</feature>
<dbReference type="Gene3D" id="3.30.750.24">
    <property type="entry name" value="STAS domain"/>
    <property type="match status" value="1"/>
</dbReference>
<dbReference type="CDD" id="cd07042">
    <property type="entry name" value="STAS_SulP_like_sulfate_transporter"/>
    <property type="match status" value="1"/>
</dbReference>
<dbReference type="PROSITE" id="PS50801">
    <property type="entry name" value="STAS"/>
    <property type="match status" value="1"/>
</dbReference>
<organism evidence="7 8">
    <name type="scientific">Desulfosporosinus acidiphilus (strain DSM 22704 / JCM 16185 / SJ4)</name>
    <dbReference type="NCBI Taxonomy" id="646529"/>
    <lineage>
        <taxon>Bacteria</taxon>
        <taxon>Bacillati</taxon>
        <taxon>Bacillota</taxon>
        <taxon>Clostridia</taxon>
        <taxon>Eubacteriales</taxon>
        <taxon>Desulfitobacteriaceae</taxon>
        <taxon>Desulfosporosinus</taxon>
    </lineage>
</organism>
<feature type="transmembrane region" description="Helical" evidence="5">
    <location>
        <begin position="133"/>
        <end position="159"/>
    </location>
</feature>
<feature type="transmembrane region" description="Helical" evidence="5">
    <location>
        <begin position="325"/>
        <end position="345"/>
    </location>
</feature>
<dbReference type="GO" id="GO:0055085">
    <property type="term" value="P:transmembrane transport"/>
    <property type="evidence" value="ECO:0007669"/>
    <property type="project" value="InterPro"/>
</dbReference>
<gene>
    <name evidence="7" type="ordered locus">Desaci_2333</name>
</gene>
<dbReference type="eggNOG" id="COG0659">
    <property type="taxonomic scope" value="Bacteria"/>
</dbReference>
<feature type="transmembrane region" description="Helical" evidence="5">
    <location>
        <begin position="256"/>
        <end position="275"/>
    </location>
</feature>
<dbReference type="AlphaFoldDB" id="I4D662"/>